<keyword evidence="2" id="KW-0285">Flavoprotein</keyword>
<organism evidence="7 8">
    <name type="scientific">Acuticoccus sediminis</name>
    <dbReference type="NCBI Taxonomy" id="2184697"/>
    <lineage>
        <taxon>Bacteria</taxon>
        <taxon>Pseudomonadati</taxon>
        <taxon>Pseudomonadota</taxon>
        <taxon>Alphaproteobacteria</taxon>
        <taxon>Hyphomicrobiales</taxon>
        <taxon>Amorphaceae</taxon>
        <taxon>Acuticoccus</taxon>
    </lineage>
</organism>
<feature type="domain" description="FAD-binding" evidence="6">
    <location>
        <begin position="246"/>
        <end position="328"/>
    </location>
</feature>
<dbReference type="InterPro" id="IPR036188">
    <property type="entry name" value="FAD/NAD-bd_sf"/>
</dbReference>
<evidence type="ECO:0000256" key="4">
    <source>
        <dbReference type="ARBA" id="ARBA00023002"/>
    </source>
</evidence>
<proteinExistence type="predicted"/>
<dbReference type="SUPFAM" id="SSF51905">
    <property type="entry name" value="FAD/NAD(P)-binding domain"/>
    <property type="match status" value="1"/>
</dbReference>
<dbReference type="InterPro" id="IPR050493">
    <property type="entry name" value="FAD-dep_Monooxygenase_BioMet"/>
</dbReference>
<keyword evidence="5" id="KW-0503">Monooxygenase</keyword>
<comment type="caution">
    <text evidence="7">The sequence shown here is derived from an EMBL/GenBank/DDBJ whole genome shotgun (WGS) entry which is preliminary data.</text>
</comment>
<feature type="domain" description="FAD-binding" evidence="6">
    <location>
        <begin position="18"/>
        <end position="184"/>
    </location>
</feature>
<reference evidence="7 8" key="1">
    <citation type="submission" date="2018-05" db="EMBL/GenBank/DDBJ databases">
        <title>Acuticoccus sediminis sp. nov., isolated from deep-sea sediment of Indian Ocean.</title>
        <authorList>
            <person name="Liu X."/>
            <person name="Lai Q."/>
            <person name="Du Y."/>
            <person name="Sun F."/>
            <person name="Zhang X."/>
            <person name="Wang S."/>
            <person name="Shao Z."/>
        </authorList>
    </citation>
    <scope>NUCLEOTIDE SEQUENCE [LARGE SCALE GENOMIC DNA]</scope>
    <source>
        <strain evidence="7 8">PTG4-2</strain>
    </source>
</reference>
<dbReference type="GO" id="GO:0071949">
    <property type="term" value="F:FAD binding"/>
    <property type="evidence" value="ECO:0007669"/>
    <property type="project" value="InterPro"/>
</dbReference>
<dbReference type="AlphaFoldDB" id="A0A8B2NSK5"/>
<evidence type="ECO:0000313" key="7">
    <source>
        <dbReference type="EMBL" id="RAI00434.1"/>
    </source>
</evidence>
<name>A0A8B2NSK5_9HYPH</name>
<dbReference type="InterPro" id="IPR002938">
    <property type="entry name" value="FAD-bd"/>
</dbReference>
<evidence type="ECO:0000256" key="3">
    <source>
        <dbReference type="ARBA" id="ARBA00022827"/>
    </source>
</evidence>
<evidence type="ECO:0000256" key="1">
    <source>
        <dbReference type="ARBA" id="ARBA00001974"/>
    </source>
</evidence>
<dbReference type="Gene3D" id="3.50.50.60">
    <property type="entry name" value="FAD/NAD(P)-binding domain"/>
    <property type="match status" value="1"/>
</dbReference>
<evidence type="ECO:0000256" key="2">
    <source>
        <dbReference type="ARBA" id="ARBA00022630"/>
    </source>
</evidence>
<protein>
    <recommendedName>
        <fullName evidence="6">FAD-binding domain-containing protein</fullName>
    </recommendedName>
</protein>
<dbReference type="Pfam" id="PF01494">
    <property type="entry name" value="FAD_binding_3"/>
    <property type="match status" value="2"/>
</dbReference>
<keyword evidence="3" id="KW-0274">FAD</keyword>
<evidence type="ECO:0000313" key="8">
    <source>
        <dbReference type="Proteomes" id="UP000249590"/>
    </source>
</evidence>
<accession>A0A8B2NSK5</accession>
<sequence>MHHRREDRPRGRRLTLFVVIGAGIAGLAAALALADFGEVLVLERRAEEAANAGAGIQIAPNAFKALTVLGAQEDVASVGTRPDALVVRAAGQDRPLVRLPYGEAMVERYGAPYFTLSRSALHKALLTACLRRGVVVRYDRPIQSVRQTADHCTVDGAAVEASLVVAADGVNSATRHALTGDAPVATGWIAWRGMGSRSGQSTELILGAGHHLVRYGLNDADANCVLVAHEKDRGPAAIAGTQMGAAIADVTQWTPWPISVRPNHVFGAGRVAFAGDTAHAMLPFLAQGAAMALEDAACLKRAVADHGATPEAVSRYGAMRQARTRRLAAMSEQQGRIYHMAFPLDRIRNAAMRRLGPSAILKRVDTVYSWSPD</sequence>
<dbReference type="Proteomes" id="UP000249590">
    <property type="component" value="Unassembled WGS sequence"/>
</dbReference>
<gene>
    <name evidence="7" type="ORF">DLJ53_14285</name>
</gene>
<comment type="cofactor">
    <cofactor evidence="1">
        <name>FAD</name>
        <dbReference type="ChEBI" id="CHEBI:57692"/>
    </cofactor>
</comment>
<dbReference type="EMBL" id="QHHQ01000003">
    <property type="protein sequence ID" value="RAI00434.1"/>
    <property type="molecule type" value="Genomic_DNA"/>
</dbReference>
<evidence type="ECO:0000259" key="6">
    <source>
        <dbReference type="Pfam" id="PF01494"/>
    </source>
</evidence>
<dbReference type="PANTHER" id="PTHR13789:SF318">
    <property type="entry name" value="GERANYLGERANYL DIPHOSPHATE REDUCTASE"/>
    <property type="match status" value="1"/>
</dbReference>
<dbReference type="PANTHER" id="PTHR13789">
    <property type="entry name" value="MONOOXYGENASE"/>
    <property type="match status" value="1"/>
</dbReference>
<dbReference type="PRINTS" id="PR00420">
    <property type="entry name" value="RNGMNOXGNASE"/>
</dbReference>
<dbReference type="GO" id="GO:0004497">
    <property type="term" value="F:monooxygenase activity"/>
    <property type="evidence" value="ECO:0007669"/>
    <property type="project" value="UniProtKB-KW"/>
</dbReference>
<keyword evidence="8" id="KW-1185">Reference proteome</keyword>
<evidence type="ECO:0000256" key="5">
    <source>
        <dbReference type="ARBA" id="ARBA00023033"/>
    </source>
</evidence>
<keyword evidence="4" id="KW-0560">Oxidoreductase</keyword>